<feature type="transmembrane region" description="Helical" evidence="1">
    <location>
        <begin position="12"/>
        <end position="33"/>
    </location>
</feature>
<dbReference type="Gramene" id="EOY23374">
    <property type="protein sequence ID" value="EOY23374"/>
    <property type="gene ID" value="TCM_015289"/>
</dbReference>
<reference evidence="2 3" key="1">
    <citation type="journal article" date="2013" name="Genome Biol.">
        <title>The genome sequence of the most widely cultivated cacao type and its use to identify candidate genes regulating pod color.</title>
        <authorList>
            <person name="Motamayor J.C."/>
            <person name="Mockaitis K."/>
            <person name="Schmutz J."/>
            <person name="Haiminen N."/>
            <person name="Iii D.L."/>
            <person name="Cornejo O."/>
            <person name="Findley S.D."/>
            <person name="Zheng P."/>
            <person name="Utro F."/>
            <person name="Royaert S."/>
            <person name="Saski C."/>
            <person name="Jenkins J."/>
            <person name="Podicheti R."/>
            <person name="Zhao M."/>
            <person name="Scheffler B.E."/>
            <person name="Stack J.C."/>
            <person name="Feltus F.A."/>
            <person name="Mustiga G.M."/>
            <person name="Amores F."/>
            <person name="Phillips W."/>
            <person name="Marelli J.P."/>
            <person name="May G.D."/>
            <person name="Shapiro H."/>
            <person name="Ma J."/>
            <person name="Bustamante C.D."/>
            <person name="Schnell R.J."/>
            <person name="Main D."/>
            <person name="Gilbert D."/>
            <person name="Parida L."/>
            <person name="Kuhn D.N."/>
        </authorList>
    </citation>
    <scope>NUCLEOTIDE SEQUENCE [LARGE SCALE GENOMIC DNA]</scope>
    <source>
        <strain evidence="3">cv. Matina 1-6</strain>
    </source>
</reference>
<organism evidence="2 3">
    <name type="scientific">Theobroma cacao</name>
    <name type="common">Cacao</name>
    <name type="synonym">Cocoa</name>
    <dbReference type="NCBI Taxonomy" id="3641"/>
    <lineage>
        <taxon>Eukaryota</taxon>
        <taxon>Viridiplantae</taxon>
        <taxon>Streptophyta</taxon>
        <taxon>Embryophyta</taxon>
        <taxon>Tracheophyta</taxon>
        <taxon>Spermatophyta</taxon>
        <taxon>Magnoliopsida</taxon>
        <taxon>eudicotyledons</taxon>
        <taxon>Gunneridae</taxon>
        <taxon>Pentapetalae</taxon>
        <taxon>rosids</taxon>
        <taxon>malvids</taxon>
        <taxon>Malvales</taxon>
        <taxon>Malvaceae</taxon>
        <taxon>Byttnerioideae</taxon>
        <taxon>Theobroma</taxon>
    </lineage>
</organism>
<keyword evidence="3" id="KW-1185">Reference proteome</keyword>
<keyword evidence="1" id="KW-1133">Transmembrane helix</keyword>
<dbReference type="SUPFAM" id="SSF101148">
    <property type="entry name" value="Plant invertase/pectin methylesterase inhibitor"/>
    <property type="match status" value="1"/>
</dbReference>
<keyword evidence="1" id="KW-0812">Transmembrane</keyword>
<dbReference type="AlphaFoldDB" id="A0A061G8J3"/>
<evidence type="ECO:0000256" key="1">
    <source>
        <dbReference type="SAM" id="Phobius"/>
    </source>
</evidence>
<dbReference type="HOGENOM" id="CLU_2175639_0_0_1"/>
<proteinExistence type="predicted"/>
<sequence>MPSKMASSPSCSLPICFTFLIFIPTVFLINTVLQPSRESIKMHGENSKQKPVFSNGDDHPLISIVCSNTSRPEYCLKCFYSNPQIKQETDIRRLCSVSIDCALYQSLALG</sequence>
<dbReference type="Proteomes" id="UP000026915">
    <property type="component" value="Chromosome 3"/>
</dbReference>
<name>A0A061G8J3_THECC</name>
<evidence type="ECO:0000313" key="3">
    <source>
        <dbReference type="Proteomes" id="UP000026915"/>
    </source>
</evidence>
<dbReference type="EMBL" id="CM001881">
    <property type="protein sequence ID" value="EOY23374.1"/>
    <property type="molecule type" value="Genomic_DNA"/>
</dbReference>
<dbReference type="InterPro" id="IPR035513">
    <property type="entry name" value="Invertase/methylesterase_inhib"/>
</dbReference>
<gene>
    <name evidence="2" type="ORF">TCM_015289</name>
</gene>
<keyword evidence="1" id="KW-0472">Membrane</keyword>
<accession>A0A061G8J3</accession>
<dbReference type="Gene3D" id="1.20.140.40">
    <property type="entry name" value="Invertase/pectin methylesterase inhibitor family protein"/>
    <property type="match status" value="1"/>
</dbReference>
<evidence type="ECO:0000313" key="2">
    <source>
        <dbReference type="EMBL" id="EOY23374.1"/>
    </source>
</evidence>
<dbReference type="InParanoid" id="A0A061G8J3"/>
<protein>
    <submittedName>
        <fullName evidence="2">Uncharacterized protein</fullName>
    </submittedName>
</protein>